<evidence type="ECO:0000256" key="1">
    <source>
        <dbReference type="SAM" id="MobiDB-lite"/>
    </source>
</evidence>
<dbReference type="InterPro" id="IPR036691">
    <property type="entry name" value="Endo/exonu/phosph_ase_sf"/>
</dbReference>
<dbReference type="Pfam" id="PF14111">
    <property type="entry name" value="DUF4283"/>
    <property type="match status" value="1"/>
</dbReference>
<evidence type="ECO:0008006" key="6">
    <source>
        <dbReference type="Google" id="ProtNLM"/>
    </source>
</evidence>
<dbReference type="KEGG" id="soe:110796772"/>
<dbReference type="Proteomes" id="UP000813463">
    <property type="component" value="Chromosome 2"/>
</dbReference>
<evidence type="ECO:0000259" key="3">
    <source>
        <dbReference type="Pfam" id="PF14111"/>
    </source>
</evidence>
<dbReference type="RefSeq" id="XP_021857550.2">
    <property type="nucleotide sequence ID" value="XM_022001858.2"/>
</dbReference>
<dbReference type="InterPro" id="IPR000477">
    <property type="entry name" value="RT_dom"/>
</dbReference>
<gene>
    <name evidence="5" type="primary">LOC110796772</name>
</gene>
<reference evidence="5" key="2">
    <citation type="submission" date="2025-08" db="UniProtKB">
        <authorList>
            <consortium name="RefSeq"/>
        </authorList>
    </citation>
    <scope>IDENTIFICATION</scope>
    <source>
        <tissue evidence="5">Leaf</tissue>
    </source>
</reference>
<evidence type="ECO:0000259" key="2">
    <source>
        <dbReference type="Pfam" id="PF00078"/>
    </source>
</evidence>
<protein>
    <recommendedName>
        <fullName evidence="6">Reverse transcriptase domain-containing protein</fullName>
    </recommendedName>
</protein>
<dbReference type="SUPFAM" id="SSF56672">
    <property type="entry name" value="DNA/RNA polymerases"/>
    <property type="match status" value="1"/>
</dbReference>
<sequence>MARKSGSKSQSSKHGNGKGKPRGPSSDSQALKTRSIEEVLGVEALDFGVENEIFTPKSGLQHLQTRSEMRHSFNEFMEVIHGSANQMIQGNARSNMAVGTISIPILQQFDEVANTDTEPIAESNSVSETTMNLEHIDLDNTDDNEFHNAESNPVKIDVDDIQEEIDFWNSVVVCYIVGVNPPMEGFIRRIWKQLNADKVVMVRKGVFLVRFLTMDSRDKVLTGHYFFDSKPLILKPWNPYMDMDKPELQSAFFKIVAQLGKPIRRDHATICRDKLQFARVMGDVPLSQDLPDYIYFRDKNGVMVRVVIFYEWRPTRFTQCKMFGHLQAKCRQGMKRVWVRKASQPVPAPIQPITEHVASLIVDQEGFHRSLRPIRVRVESEVPVRISNAFQVLDVPLIDNAVLKQNKVKHFIQKHAVGLVGLLEHKVKLSNLGKLYQRVFTNWCFTSNSSFHSGGRIVVAWKYGCFTVNIVVASSQFVHCHITPVSGMHSFYCTFIYAFNDAAVDERTGATVRHSDIVDISNCIHACGMEYIKCVGRFFTWNNKQQGSKRVFSKIDRIMANQAWQGCFSAAEVCFMPEGHFDHSPGLLTVYPRSDGGRKPFKYFIMWKSSPVFSDTIQKIWSTQIVGNKMFTLVSKLKKVKQALRELNKVGFTNVQADDLKAYQDMIAAQSAMHNNPTDSTVADAELKSIQEYKDKHKAYLAFLSQKSKVAWLKEGDDNTALFHQSIKARKVQNQVDSIYDMNGDWKVTVEEQGLVCQDHHKNILNTPYTADEVKNSLFSIPGVKAPGPDGFGSYFYKDAWHIVGDDVIIAILDMLQNGELLKEVNHTVITLIPKTKCPKDVSEFRPISCCKTIYKCITKVLCGRLRQVLPDLILENQGGFVHRRYIVHNIMVVQDLVKHYGRKGVKPSCLMKIDLQKAYDTVDWHFLQDMLTYLVSPIIL</sequence>
<dbReference type="PANTHER" id="PTHR33710">
    <property type="entry name" value="BNAC02G09200D PROTEIN"/>
    <property type="match status" value="1"/>
</dbReference>
<evidence type="ECO:0000313" key="5">
    <source>
        <dbReference type="RefSeq" id="XP_021857550.2"/>
    </source>
</evidence>
<accession>A0A9R0K4T1</accession>
<dbReference type="Pfam" id="PF00078">
    <property type="entry name" value="RVT_1"/>
    <property type="match status" value="1"/>
</dbReference>
<dbReference type="InterPro" id="IPR025558">
    <property type="entry name" value="DUF4283"/>
</dbReference>
<feature type="domain" description="Reverse transcriptase" evidence="2">
    <location>
        <begin position="837"/>
        <end position="933"/>
    </location>
</feature>
<organism evidence="4 5">
    <name type="scientific">Spinacia oleracea</name>
    <name type="common">Spinach</name>
    <dbReference type="NCBI Taxonomy" id="3562"/>
    <lineage>
        <taxon>Eukaryota</taxon>
        <taxon>Viridiplantae</taxon>
        <taxon>Streptophyta</taxon>
        <taxon>Embryophyta</taxon>
        <taxon>Tracheophyta</taxon>
        <taxon>Spermatophyta</taxon>
        <taxon>Magnoliopsida</taxon>
        <taxon>eudicotyledons</taxon>
        <taxon>Gunneridae</taxon>
        <taxon>Pentapetalae</taxon>
        <taxon>Caryophyllales</taxon>
        <taxon>Chenopodiaceae</taxon>
        <taxon>Chenopodioideae</taxon>
        <taxon>Anserineae</taxon>
        <taxon>Spinacia</taxon>
    </lineage>
</organism>
<dbReference type="PANTHER" id="PTHR33710:SF81">
    <property type="entry name" value="ENDONUCLEASE_EXONUCLEASE_PHOSPHATASE DOMAIN-CONTAINING PROTEIN"/>
    <property type="match status" value="1"/>
</dbReference>
<evidence type="ECO:0000313" key="4">
    <source>
        <dbReference type="Proteomes" id="UP000813463"/>
    </source>
</evidence>
<keyword evidence="4" id="KW-1185">Reference proteome</keyword>
<dbReference type="SUPFAM" id="SSF56219">
    <property type="entry name" value="DNase I-like"/>
    <property type="match status" value="1"/>
</dbReference>
<dbReference type="AlphaFoldDB" id="A0A9R0K4T1"/>
<reference evidence="4" key="1">
    <citation type="journal article" date="2021" name="Nat. Commun.">
        <title>Genomic analyses provide insights into spinach domestication and the genetic basis of agronomic traits.</title>
        <authorList>
            <person name="Cai X."/>
            <person name="Sun X."/>
            <person name="Xu C."/>
            <person name="Sun H."/>
            <person name="Wang X."/>
            <person name="Ge C."/>
            <person name="Zhang Z."/>
            <person name="Wang Q."/>
            <person name="Fei Z."/>
            <person name="Jiao C."/>
            <person name="Wang Q."/>
        </authorList>
    </citation>
    <scope>NUCLEOTIDE SEQUENCE [LARGE SCALE GENOMIC DNA]</scope>
    <source>
        <strain evidence="4">cv. Varoflay</strain>
    </source>
</reference>
<dbReference type="GeneID" id="110796772"/>
<proteinExistence type="predicted"/>
<feature type="region of interest" description="Disordered" evidence="1">
    <location>
        <begin position="1"/>
        <end position="31"/>
    </location>
</feature>
<dbReference type="InterPro" id="IPR043502">
    <property type="entry name" value="DNA/RNA_pol_sf"/>
</dbReference>
<dbReference type="CDD" id="cd01650">
    <property type="entry name" value="RT_nLTR_like"/>
    <property type="match status" value="1"/>
</dbReference>
<name>A0A9R0K4T1_SPIOL</name>
<feature type="domain" description="DUF4283" evidence="3">
    <location>
        <begin position="167"/>
        <end position="243"/>
    </location>
</feature>